<reference evidence="1" key="1">
    <citation type="submission" date="2018-11" db="EMBL/GenBank/DDBJ databases">
        <authorList>
            <consortium name="Pathogen Informatics"/>
        </authorList>
    </citation>
    <scope>NUCLEOTIDE SEQUENCE</scope>
</reference>
<evidence type="ECO:0000313" key="2">
    <source>
        <dbReference type="Proteomes" id="UP000784294"/>
    </source>
</evidence>
<evidence type="ECO:0000313" key="1">
    <source>
        <dbReference type="EMBL" id="VEL13048.1"/>
    </source>
</evidence>
<proteinExistence type="predicted"/>
<dbReference type="AlphaFoldDB" id="A0A448WJ77"/>
<protein>
    <submittedName>
        <fullName evidence="1">Uncharacterized protein</fullName>
    </submittedName>
</protein>
<organism evidence="1 2">
    <name type="scientific">Protopolystoma xenopodis</name>
    <dbReference type="NCBI Taxonomy" id="117903"/>
    <lineage>
        <taxon>Eukaryota</taxon>
        <taxon>Metazoa</taxon>
        <taxon>Spiralia</taxon>
        <taxon>Lophotrochozoa</taxon>
        <taxon>Platyhelminthes</taxon>
        <taxon>Monogenea</taxon>
        <taxon>Polyopisthocotylea</taxon>
        <taxon>Polystomatidea</taxon>
        <taxon>Polystomatidae</taxon>
        <taxon>Protopolystoma</taxon>
    </lineage>
</organism>
<comment type="caution">
    <text evidence="1">The sequence shown here is derived from an EMBL/GenBank/DDBJ whole genome shotgun (WGS) entry which is preliminary data.</text>
</comment>
<name>A0A448WJ77_9PLAT</name>
<dbReference type="Proteomes" id="UP000784294">
    <property type="component" value="Unassembled WGS sequence"/>
</dbReference>
<accession>A0A448WJ77</accession>
<sequence>MLSVPDGSEPAKDITTRSDGSIDVLHFGYDDEAMARVAAADRAAAAEAEAMAAQLVAAGNTVRRKRRGGTKWKSQRPVSSITDDRLEQDTGACAFVETKNRQMDPNDADYDKKKGDELLDAEEEYEEYTEVEKNAGLNDYAAGVPSNLVPPESKVEPWTWSIPKRFAGIVSEYRYSYHPQQLVKETNEADSLTKFVLNNCGISPSALGYSRFR</sequence>
<dbReference type="EMBL" id="CAAALY010016629">
    <property type="protein sequence ID" value="VEL13048.1"/>
    <property type="molecule type" value="Genomic_DNA"/>
</dbReference>
<gene>
    <name evidence="1" type="ORF">PXEA_LOCUS6488</name>
</gene>
<keyword evidence="2" id="KW-1185">Reference proteome</keyword>